<organism evidence="1 2">
    <name type="scientific">Nitrospira defluvii</name>
    <dbReference type="NCBI Taxonomy" id="330214"/>
    <lineage>
        <taxon>Bacteria</taxon>
        <taxon>Pseudomonadati</taxon>
        <taxon>Nitrospirota</taxon>
        <taxon>Nitrospiria</taxon>
        <taxon>Nitrospirales</taxon>
        <taxon>Nitrospiraceae</taxon>
        <taxon>Nitrospira</taxon>
    </lineage>
</organism>
<dbReference type="OrthoDB" id="9765971at2"/>
<dbReference type="AlphaFoldDB" id="D8PGY6"/>
<sequence length="594" mass="65670">MPPDSLVHEILRRPGTLTFPSNLTDLPHLTAVAGSVSQQPTGHLVVYGSHGRRICATDPDGHPLHECEWGPVDGALRLLRARVHLDWGAWVGLTPSGLVNAMTLDLSRKPGWQRLRADDLRGMAAQAMRVPLEEVRFFYNDQDVTIGATGAATIRHRKDAIYFLLDGTFDSKQFMACMGAMHWEEIDFLPVVELFLSLLPGTGSALFELIRGLYDDQNRTQPVPRALRYRGIPTYPSEAAYRLFSNFFSPQIPGGGDPFPLFMDPPRSHMVTWLPVPDAPRRHVDATQKLCVTIHGQRILKATCWDDPAGLSYQPFDRRGAAPCERGVAVEQEQLLLVDRGTRRLLPLGDSWGPIAGPPMVSAARPGIDWTAVFGGAAPVVNPDEAFGAVLLYPDDEREIGELPTQPFVADYLQDLIEQDRPLAAQVGRAGHQLISRFDAAITTCIGSDRPRACTVLYDHPAFAQRQAQMLWNLWARAQRLDWLSHVRMIACAEESGDLNNKTYDLAYEWIPFSLYAKPNAVAARMQQLARQLLPGAVAFVVGPSTVADGCRTAGMHVQAITPVASLPTFRMHQSVLPRAQLKPGVMLFQIARP</sequence>
<proteinExistence type="predicted"/>
<dbReference type="STRING" id="330214.NIDE2818"/>
<dbReference type="Proteomes" id="UP000001660">
    <property type="component" value="Chromosome"/>
</dbReference>
<protein>
    <submittedName>
        <fullName evidence="1">Uncharacterized protein</fullName>
    </submittedName>
</protein>
<evidence type="ECO:0000313" key="1">
    <source>
        <dbReference type="EMBL" id="CBK42523.1"/>
    </source>
</evidence>
<gene>
    <name evidence="1" type="ORF">NIDE2818</name>
</gene>
<dbReference type="eggNOG" id="ENOG5033TN8">
    <property type="taxonomic scope" value="Bacteria"/>
</dbReference>
<keyword evidence="2" id="KW-1185">Reference proteome</keyword>
<reference evidence="1 2" key="1">
    <citation type="journal article" date="2010" name="Proc. Natl. Acad. Sci. U.S.A.">
        <title>A Nitrospira metagenome illuminates the physiology and evolution of globally important nitrite-oxidizing bacteria.</title>
        <authorList>
            <person name="Lucker S."/>
            <person name="Wagner M."/>
            <person name="Maixner F."/>
            <person name="Pelletier E."/>
            <person name="Koch H."/>
            <person name="Vacherie B."/>
            <person name="Rattei T."/>
            <person name="Sinninghe Damste J."/>
            <person name="Spieck E."/>
            <person name="Le Paslier D."/>
            <person name="Daims H."/>
        </authorList>
    </citation>
    <scope>NUCLEOTIDE SEQUENCE [LARGE SCALE GENOMIC DNA]</scope>
</reference>
<accession>D8PGY6</accession>
<evidence type="ECO:0000313" key="2">
    <source>
        <dbReference type="Proteomes" id="UP000001660"/>
    </source>
</evidence>
<name>D8PGY6_9BACT</name>
<dbReference type="EMBL" id="FP929003">
    <property type="protein sequence ID" value="CBK42523.1"/>
    <property type="molecule type" value="Genomic_DNA"/>
</dbReference>
<dbReference type="KEGG" id="nde:NIDE2818"/>
<dbReference type="HOGENOM" id="CLU_459075_0_0_0"/>